<evidence type="ECO:0000313" key="2">
    <source>
        <dbReference type="EMBL" id="THU82534.1"/>
    </source>
</evidence>
<feature type="region of interest" description="Disordered" evidence="1">
    <location>
        <begin position="251"/>
        <end position="315"/>
    </location>
</feature>
<proteinExistence type="predicted"/>
<name>A0A4S8L278_DENBC</name>
<protein>
    <submittedName>
        <fullName evidence="2">Uncharacterized protein</fullName>
    </submittedName>
</protein>
<dbReference type="Proteomes" id="UP000297245">
    <property type="component" value="Unassembled WGS sequence"/>
</dbReference>
<organism evidence="2 3">
    <name type="scientific">Dendrothele bispora (strain CBS 962.96)</name>
    <dbReference type="NCBI Taxonomy" id="1314807"/>
    <lineage>
        <taxon>Eukaryota</taxon>
        <taxon>Fungi</taxon>
        <taxon>Dikarya</taxon>
        <taxon>Basidiomycota</taxon>
        <taxon>Agaricomycotina</taxon>
        <taxon>Agaricomycetes</taxon>
        <taxon>Agaricomycetidae</taxon>
        <taxon>Agaricales</taxon>
        <taxon>Agaricales incertae sedis</taxon>
        <taxon>Dendrothele</taxon>
    </lineage>
</organism>
<keyword evidence="3" id="KW-1185">Reference proteome</keyword>
<feature type="compositionally biased region" description="Low complexity" evidence="1">
    <location>
        <begin position="270"/>
        <end position="285"/>
    </location>
</feature>
<dbReference type="EMBL" id="ML179725">
    <property type="protein sequence ID" value="THU82534.1"/>
    <property type="molecule type" value="Genomic_DNA"/>
</dbReference>
<dbReference type="OrthoDB" id="3269304at2759"/>
<evidence type="ECO:0000313" key="3">
    <source>
        <dbReference type="Proteomes" id="UP000297245"/>
    </source>
</evidence>
<gene>
    <name evidence="2" type="ORF">K435DRAFT_808223</name>
</gene>
<dbReference type="AlphaFoldDB" id="A0A4S8L278"/>
<accession>A0A4S8L278</accession>
<reference evidence="2 3" key="1">
    <citation type="journal article" date="2019" name="Nat. Ecol. Evol.">
        <title>Megaphylogeny resolves global patterns of mushroom evolution.</title>
        <authorList>
            <person name="Varga T."/>
            <person name="Krizsan K."/>
            <person name="Foldi C."/>
            <person name="Dima B."/>
            <person name="Sanchez-Garcia M."/>
            <person name="Sanchez-Ramirez S."/>
            <person name="Szollosi G.J."/>
            <person name="Szarkandi J.G."/>
            <person name="Papp V."/>
            <person name="Albert L."/>
            <person name="Andreopoulos W."/>
            <person name="Angelini C."/>
            <person name="Antonin V."/>
            <person name="Barry K.W."/>
            <person name="Bougher N.L."/>
            <person name="Buchanan P."/>
            <person name="Buyck B."/>
            <person name="Bense V."/>
            <person name="Catcheside P."/>
            <person name="Chovatia M."/>
            <person name="Cooper J."/>
            <person name="Damon W."/>
            <person name="Desjardin D."/>
            <person name="Finy P."/>
            <person name="Geml J."/>
            <person name="Haridas S."/>
            <person name="Hughes K."/>
            <person name="Justo A."/>
            <person name="Karasinski D."/>
            <person name="Kautmanova I."/>
            <person name="Kiss B."/>
            <person name="Kocsube S."/>
            <person name="Kotiranta H."/>
            <person name="LaButti K.M."/>
            <person name="Lechner B.E."/>
            <person name="Liimatainen K."/>
            <person name="Lipzen A."/>
            <person name="Lukacs Z."/>
            <person name="Mihaltcheva S."/>
            <person name="Morgado L.N."/>
            <person name="Niskanen T."/>
            <person name="Noordeloos M.E."/>
            <person name="Ohm R.A."/>
            <person name="Ortiz-Santana B."/>
            <person name="Ovrebo C."/>
            <person name="Racz N."/>
            <person name="Riley R."/>
            <person name="Savchenko A."/>
            <person name="Shiryaev A."/>
            <person name="Soop K."/>
            <person name="Spirin V."/>
            <person name="Szebenyi C."/>
            <person name="Tomsovsky M."/>
            <person name="Tulloss R.E."/>
            <person name="Uehling J."/>
            <person name="Grigoriev I.V."/>
            <person name="Vagvolgyi C."/>
            <person name="Papp T."/>
            <person name="Martin F.M."/>
            <person name="Miettinen O."/>
            <person name="Hibbett D.S."/>
            <person name="Nagy L.G."/>
        </authorList>
    </citation>
    <scope>NUCLEOTIDE SEQUENCE [LARGE SCALE GENOMIC DNA]</scope>
    <source>
        <strain evidence="2 3">CBS 962.96</strain>
    </source>
</reference>
<sequence length="368" mass="40931">MDKAKSTHRQLHKVILSSLPNATQFLADFRGVDFHWGWSVITFFERELQGKTGDTEGAVYPGLSRNLIVSRYRHIGKAKLMLFYTLPKEDGTFDSGYVAGHADPIDMPNFPDKCPEVFNTFWPAWTQYSKKYCKVPETVSPRFKIPVDADHRPRFPDLDLEIVSPQDLRDLVATYFQALWSFADRDGQPPYFELERSSEQFFDTAAYKIPPLKDPRDKTVKAAIVSEMAEWLIAHSNLLSLSPFEFKRSSPTAVPAASGAGPSTVSSPNPTVASTTPSTKPVSSPNRILTAPGTDPVPATSDTSGTPPKVHEPGDIPRPWDILAKVWDIPFQGSYPLGSPIGCILGHPRSPILGWDVPCHHYLWDVPS</sequence>
<evidence type="ECO:0000256" key="1">
    <source>
        <dbReference type="SAM" id="MobiDB-lite"/>
    </source>
</evidence>